<keyword evidence="2" id="KW-1185">Reference proteome</keyword>
<dbReference type="Proteomes" id="UP000237839">
    <property type="component" value="Unassembled WGS sequence"/>
</dbReference>
<dbReference type="RefSeq" id="WP_105534207.1">
    <property type="nucleotide sequence ID" value="NZ_PUGF01000035.1"/>
</dbReference>
<organism evidence="1 2">
    <name type="scientific">Solimicrobium silvestre</name>
    <dbReference type="NCBI Taxonomy" id="2099400"/>
    <lineage>
        <taxon>Bacteria</taxon>
        <taxon>Pseudomonadati</taxon>
        <taxon>Pseudomonadota</taxon>
        <taxon>Betaproteobacteria</taxon>
        <taxon>Burkholderiales</taxon>
        <taxon>Oxalobacteraceae</taxon>
        <taxon>Solimicrobium</taxon>
    </lineage>
</organism>
<evidence type="ECO:0000313" key="2">
    <source>
        <dbReference type="Proteomes" id="UP000237839"/>
    </source>
</evidence>
<dbReference type="OrthoDB" id="5339985at2"/>
<dbReference type="AlphaFoldDB" id="A0A2S9GSX2"/>
<accession>A0A2S9GSX2</accession>
<evidence type="ECO:0000313" key="1">
    <source>
        <dbReference type="EMBL" id="PRC90819.1"/>
    </source>
</evidence>
<name>A0A2S9GSX2_9BURK</name>
<sequence>MSHRDEYIAKMKLQLDNLNLSIAQFETKAHAMQLDAQDAYKEGLVKLHIQSKLAIEKFDELKESSDNSWDQLVAETEKVRDAFVDSYHYFKLHF</sequence>
<protein>
    <submittedName>
        <fullName evidence="1">Uncharacterized protein</fullName>
    </submittedName>
</protein>
<gene>
    <name evidence="1" type="ORF">S2091_4482</name>
</gene>
<reference evidence="1 2" key="1">
    <citation type="submission" date="2018-02" db="EMBL/GenBank/DDBJ databases">
        <title>Solimicrobium silvestre gen. nov., sp. nov., isolated from alpine forest soil.</title>
        <authorList>
            <person name="Margesin R."/>
            <person name="Albuquerque L."/>
            <person name="Zhang D.-C."/>
            <person name="Froufe H.J.C."/>
            <person name="Severino R."/>
            <person name="Roxo I."/>
            <person name="Egas C."/>
            <person name="Da Costa M.S."/>
        </authorList>
    </citation>
    <scope>NUCLEOTIDE SEQUENCE [LARGE SCALE GENOMIC DNA]</scope>
    <source>
        <strain evidence="1 2">S20-91</strain>
    </source>
</reference>
<dbReference type="EMBL" id="PUGF01000035">
    <property type="protein sequence ID" value="PRC90819.1"/>
    <property type="molecule type" value="Genomic_DNA"/>
</dbReference>
<proteinExistence type="predicted"/>
<comment type="caution">
    <text evidence="1">The sequence shown here is derived from an EMBL/GenBank/DDBJ whole genome shotgun (WGS) entry which is preliminary data.</text>
</comment>